<feature type="transmembrane region" description="Helical" evidence="2">
    <location>
        <begin position="6"/>
        <end position="25"/>
    </location>
</feature>
<evidence type="ECO:0000313" key="4">
    <source>
        <dbReference type="Proteomes" id="UP000008022"/>
    </source>
</evidence>
<keyword evidence="4" id="KW-1185">Reference proteome</keyword>
<name>A0A0E0NBE4_ORYRU</name>
<protein>
    <submittedName>
        <fullName evidence="3">Uncharacterized protein</fullName>
    </submittedName>
</protein>
<reference evidence="3" key="2">
    <citation type="submission" date="2015-06" db="UniProtKB">
        <authorList>
            <consortium name="EnsemblPlants"/>
        </authorList>
    </citation>
    <scope>IDENTIFICATION</scope>
</reference>
<dbReference type="AlphaFoldDB" id="A0A0E0NBE4"/>
<feature type="compositionally biased region" description="Basic residues" evidence="1">
    <location>
        <begin position="44"/>
        <end position="62"/>
    </location>
</feature>
<feature type="compositionally biased region" description="Basic and acidic residues" evidence="1">
    <location>
        <begin position="63"/>
        <end position="76"/>
    </location>
</feature>
<keyword evidence="2" id="KW-0472">Membrane</keyword>
<keyword evidence="2" id="KW-0812">Transmembrane</keyword>
<dbReference type="EnsemblPlants" id="ORUFI02G07990.1">
    <property type="protein sequence ID" value="ORUFI02G07990.1"/>
    <property type="gene ID" value="ORUFI02G07990"/>
</dbReference>
<organism evidence="3 4">
    <name type="scientific">Oryza rufipogon</name>
    <name type="common">Brownbeard rice</name>
    <name type="synonym">Asian wild rice</name>
    <dbReference type="NCBI Taxonomy" id="4529"/>
    <lineage>
        <taxon>Eukaryota</taxon>
        <taxon>Viridiplantae</taxon>
        <taxon>Streptophyta</taxon>
        <taxon>Embryophyta</taxon>
        <taxon>Tracheophyta</taxon>
        <taxon>Spermatophyta</taxon>
        <taxon>Magnoliopsida</taxon>
        <taxon>Liliopsida</taxon>
        <taxon>Poales</taxon>
        <taxon>Poaceae</taxon>
        <taxon>BOP clade</taxon>
        <taxon>Oryzoideae</taxon>
        <taxon>Oryzeae</taxon>
        <taxon>Oryzinae</taxon>
        <taxon>Oryza</taxon>
    </lineage>
</organism>
<evidence type="ECO:0000313" key="3">
    <source>
        <dbReference type="EnsemblPlants" id="ORUFI02G07990.1"/>
    </source>
</evidence>
<evidence type="ECO:0000256" key="2">
    <source>
        <dbReference type="SAM" id="Phobius"/>
    </source>
</evidence>
<dbReference type="Proteomes" id="UP000008022">
    <property type="component" value="Unassembled WGS sequence"/>
</dbReference>
<dbReference type="HOGENOM" id="CLU_2658827_0_0_1"/>
<accession>A0A0E0NBE4</accession>
<sequence>MSYYYLVVDCFVSLALAICCLKATVNQELKSRTRVVRCGGGGKSRTHPHPTKKKSSMPKSRTHQIEQDTRRRTTNH</sequence>
<proteinExistence type="predicted"/>
<feature type="region of interest" description="Disordered" evidence="1">
    <location>
        <begin position="37"/>
        <end position="76"/>
    </location>
</feature>
<dbReference type="Gramene" id="ORUFI02G07990.1">
    <property type="protein sequence ID" value="ORUFI02G07990.1"/>
    <property type="gene ID" value="ORUFI02G07990"/>
</dbReference>
<evidence type="ECO:0000256" key="1">
    <source>
        <dbReference type="SAM" id="MobiDB-lite"/>
    </source>
</evidence>
<reference evidence="4" key="1">
    <citation type="submission" date="2013-06" db="EMBL/GenBank/DDBJ databases">
        <authorList>
            <person name="Zhao Q."/>
        </authorList>
    </citation>
    <scope>NUCLEOTIDE SEQUENCE</scope>
    <source>
        <strain evidence="4">cv. W1943</strain>
    </source>
</reference>
<keyword evidence="2" id="KW-1133">Transmembrane helix</keyword>